<accession>A0ABM8RSB9</accession>
<evidence type="ECO:0000259" key="8">
    <source>
        <dbReference type="PROSITE" id="PS51379"/>
    </source>
</evidence>
<dbReference type="InterPro" id="IPR017900">
    <property type="entry name" value="4Fe4S_Fe_S_CS"/>
</dbReference>
<feature type="domain" description="4Fe-4S ferredoxin-type" evidence="8">
    <location>
        <begin position="262"/>
        <end position="291"/>
    </location>
</feature>
<evidence type="ECO:0000256" key="1">
    <source>
        <dbReference type="ARBA" id="ARBA00022448"/>
    </source>
</evidence>
<gene>
    <name evidence="9" type="ORF">NSPZN2_40176</name>
</gene>
<feature type="transmembrane region" description="Helical" evidence="7">
    <location>
        <begin position="215"/>
        <end position="235"/>
    </location>
</feature>
<sequence>MKVAAASLQPPPLQLITIDRRKEESHGSCKVHTPVHVSPTKRHQYRMIALASVHAYIAFHLISWHVFGIEIWGKTAMMGVPSLAKGTINAASIMVILILGSILIWGRGFCGWVCHMRGAIEFADWILRKLKVRQYLKLREKNVLINTPHRWLLRIGALFVLLLPVIILLHNVGFTPKVNVMAPVPIADLPGYEGKAFAKNTAFFNFDINPTWNDYVLAFGLAVFIQFTMSIVMNLRYGQGAFCRILCPYAPMMVPLMNISPVQAKITRVAQCTGCRDCSNACPQGIDVSREIFHFNGKVTNTECIKCYACIDACDDNVLKDTAAPGVPQTAPLKPYEKRPWQVETIRKDGLLTNARHMQVFEPLGPVADFTSMIVALICGGITSRFGGFWFYPGAIISFIVFRECCRHANAWSSARREKHPVSLVQS</sequence>
<evidence type="ECO:0000256" key="7">
    <source>
        <dbReference type="SAM" id="Phobius"/>
    </source>
</evidence>
<dbReference type="PANTHER" id="PTHR30176">
    <property type="entry name" value="FERREDOXIN-TYPE PROTEIN NAPH"/>
    <property type="match status" value="1"/>
</dbReference>
<keyword evidence="7" id="KW-0472">Membrane</keyword>
<name>A0ABM8RSB9_9BACT</name>
<dbReference type="Gene3D" id="3.30.70.20">
    <property type="match status" value="1"/>
</dbReference>
<keyword evidence="7" id="KW-0812">Transmembrane</keyword>
<keyword evidence="2" id="KW-0004">4Fe-4S</keyword>
<keyword evidence="3" id="KW-0479">Metal-binding</keyword>
<evidence type="ECO:0000256" key="5">
    <source>
        <dbReference type="ARBA" id="ARBA00023004"/>
    </source>
</evidence>
<keyword evidence="5" id="KW-0408">Iron</keyword>
<evidence type="ECO:0000256" key="4">
    <source>
        <dbReference type="ARBA" id="ARBA00022982"/>
    </source>
</evidence>
<dbReference type="PROSITE" id="PS51379">
    <property type="entry name" value="4FE4S_FER_2"/>
    <property type="match status" value="2"/>
</dbReference>
<dbReference type="PANTHER" id="PTHR30176:SF3">
    <property type="entry name" value="FERREDOXIN-TYPE PROTEIN NAPH"/>
    <property type="match status" value="1"/>
</dbReference>
<feature type="transmembrane region" description="Helical" evidence="7">
    <location>
        <begin position="87"/>
        <end position="106"/>
    </location>
</feature>
<feature type="transmembrane region" description="Helical" evidence="7">
    <location>
        <begin position="48"/>
        <end position="67"/>
    </location>
</feature>
<proteinExistence type="predicted"/>
<feature type="transmembrane region" description="Helical" evidence="7">
    <location>
        <begin position="151"/>
        <end position="172"/>
    </location>
</feature>
<dbReference type="SUPFAM" id="SSF54862">
    <property type="entry name" value="4Fe-4S ferredoxins"/>
    <property type="match status" value="1"/>
</dbReference>
<dbReference type="Pfam" id="PF13237">
    <property type="entry name" value="Fer4_10"/>
    <property type="match status" value="1"/>
</dbReference>
<evidence type="ECO:0000256" key="2">
    <source>
        <dbReference type="ARBA" id="ARBA00022485"/>
    </source>
</evidence>
<evidence type="ECO:0000256" key="6">
    <source>
        <dbReference type="ARBA" id="ARBA00023014"/>
    </source>
</evidence>
<evidence type="ECO:0000313" key="10">
    <source>
        <dbReference type="Proteomes" id="UP000675880"/>
    </source>
</evidence>
<organism evidence="9 10">
    <name type="scientific">Nitrospira defluvii</name>
    <dbReference type="NCBI Taxonomy" id="330214"/>
    <lineage>
        <taxon>Bacteria</taxon>
        <taxon>Pseudomonadati</taxon>
        <taxon>Nitrospirota</taxon>
        <taxon>Nitrospiria</taxon>
        <taxon>Nitrospirales</taxon>
        <taxon>Nitrospiraceae</taxon>
        <taxon>Nitrospira</taxon>
    </lineage>
</organism>
<keyword evidence="6" id="KW-0411">Iron-sulfur</keyword>
<evidence type="ECO:0000313" key="9">
    <source>
        <dbReference type="EMBL" id="CAE6768859.1"/>
    </source>
</evidence>
<reference evidence="9 10" key="1">
    <citation type="submission" date="2021-02" db="EMBL/GenBank/DDBJ databases">
        <authorList>
            <person name="Han P."/>
        </authorList>
    </citation>
    <scope>NUCLEOTIDE SEQUENCE [LARGE SCALE GENOMIC DNA]</scope>
    <source>
        <strain evidence="9">Candidatus Nitrospira sp. ZN2</strain>
    </source>
</reference>
<comment type="caution">
    <text evidence="9">The sequence shown here is derived from an EMBL/GenBank/DDBJ whole genome shotgun (WGS) entry which is preliminary data.</text>
</comment>
<dbReference type="InterPro" id="IPR017896">
    <property type="entry name" value="4Fe4S_Fe-S-bd"/>
</dbReference>
<dbReference type="PROSITE" id="PS00198">
    <property type="entry name" value="4FE4S_FER_1"/>
    <property type="match status" value="1"/>
</dbReference>
<keyword evidence="4" id="KW-0249">Electron transport</keyword>
<dbReference type="Proteomes" id="UP000675880">
    <property type="component" value="Unassembled WGS sequence"/>
</dbReference>
<keyword evidence="7" id="KW-1133">Transmembrane helix</keyword>
<dbReference type="EMBL" id="CAJNBJ010000017">
    <property type="protein sequence ID" value="CAE6768859.1"/>
    <property type="molecule type" value="Genomic_DNA"/>
</dbReference>
<dbReference type="RefSeq" id="WP_213043037.1">
    <property type="nucleotide sequence ID" value="NZ_CAJNBJ010000017.1"/>
</dbReference>
<protein>
    <recommendedName>
        <fullName evidence="8">4Fe-4S ferredoxin-type domain-containing protein</fullName>
    </recommendedName>
</protein>
<dbReference type="Pfam" id="PF12801">
    <property type="entry name" value="Fer4_5"/>
    <property type="match status" value="2"/>
</dbReference>
<feature type="domain" description="4Fe-4S ferredoxin-type" evidence="8">
    <location>
        <begin position="295"/>
        <end position="324"/>
    </location>
</feature>
<dbReference type="InterPro" id="IPR051684">
    <property type="entry name" value="Electron_Trans/Redox"/>
</dbReference>
<keyword evidence="1" id="KW-0813">Transport</keyword>
<keyword evidence="10" id="KW-1185">Reference proteome</keyword>
<evidence type="ECO:0000256" key="3">
    <source>
        <dbReference type="ARBA" id="ARBA00022723"/>
    </source>
</evidence>